<proteinExistence type="predicted"/>
<reference evidence="1 2" key="1">
    <citation type="journal article" name="Sci. Rep.">
        <title>Genome-scale phylogenetic analyses confirm Olpidium as the closest living zoosporic fungus to the non-flagellated, terrestrial fungi.</title>
        <authorList>
            <person name="Chang Y."/>
            <person name="Rochon D."/>
            <person name="Sekimoto S."/>
            <person name="Wang Y."/>
            <person name="Chovatia M."/>
            <person name="Sandor L."/>
            <person name="Salamov A."/>
            <person name="Grigoriev I.V."/>
            <person name="Stajich J.E."/>
            <person name="Spatafora J.W."/>
        </authorList>
    </citation>
    <scope>NUCLEOTIDE SEQUENCE [LARGE SCALE GENOMIC DNA]</scope>
    <source>
        <strain evidence="1">S191</strain>
    </source>
</reference>
<sequence>MIIVYSGNHARHAPAAEFERGRLAPYRETVPPSPPALLSPAVLRSRFPPRASEPGRRFSPCRRRVWRGSWTSSGGAAWGAWWSRPTTAWSRSGRCTPTCTSSTSERLMPPGWRPEAIRTAFSLVSVWVAVVVSPEPRRLAGAARTPRHTETASARPPRVGVLFFFSASPHARHLGRPLLCKRRPREGRRNGRWQLSPGVCVGNTRKSRLLCRGLHGRDRR</sequence>
<dbReference type="Proteomes" id="UP000673691">
    <property type="component" value="Unassembled WGS sequence"/>
</dbReference>
<protein>
    <submittedName>
        <fullName evidence="1">Uncharacterized protein</fullName>
    </submittedName>
</protein>
<comment type="caution">
    <text evidence="1">The sequence shown here is derived from an EMBL/GenBank/DDBJ whole genome shotgun (WGS) entry which is preliminary data.</text>
</comment>
<gene>
    <name evidence="1" type="ORF">BJ554DRAFT_2239</name>
</gene>
<evidence type="ECO:0000313" key="2">
    <source>
        <dbReference type="Proteomes" id="UP000673691"/>
    </source>
</evidence>
<evidence type="ECO:0000313" key="1">
    <source>
        <dbReference type="EMBL" id="KAG5457684.1"/>
    </source>
</evidence>
<organism evidence="1 2">
    <name type="scientific">Olpidium bornovanus</name>
    <dbReference type="NCBI Taxonomy" id="278681"/>
    <lineage>
        <taxon>Eukaryota</taxon>
        <taxon>Fungi</taxon>
        <taxon>Fungi incertae sedis</taxon>
        <taxon>Olpidiomycota</taxon>
        <taxon>Olpidiomycotina</taxon>
        <taxon>Olpidiomycetes</taxon>
        <taxon>Olpidiales</taxon>
        <taxon>Olpidiaceae</taxon>
        <taxon>Olpidium</taxon>
    </lineage>
</organism>
<accession>A0A8H7ZR65</accession>
<name>A0A8H7ZR65_9FUNG</name>
<keyword evidence="2" id="KW-1185">Reference proteome</keyword>
<feature type="non-terminal residue" evidence="1">
    <location>
        <position position="220"/>
    </location>
</feature>
<dbReference type="EMBL" id="JAEFCI010009661">
    <property type="protein sequence ID" value="KAG5457684.1"/>
    <property type="molecule type" value="Genomic_DNA"/>
</dbReference>
<dbReference type="AlphaFoldDB" id="A0A8H7ZR65"/>